<dbReference type="PROSITE" id="PS50279">
    <property type="entry name" value="BPTI_KUNITZ_2"/>
    <property type="match status" value="1"/>
</dbReference>
<dbReference type="PRINTS" id="PR00759">
    <property type="entry name" value="BASICPTASE"/>
</dbReference>
<dbReference type="PANTHER" id="PTHR10083">
    <property type="entry name" value="KUNITZ-TYPE PROTEASE INHIBITOR-RELATED"/>
    <property type="match status" value="1"/>
</dbReference>
<dbReference type="STRING" id="6412.T1FZC4"/>
<feature type="domain" description="BPTI/Kunitz inhibitor" evidence="2">
    <location>
        <begin position="3"/>
        <end position="53"/>
    </location>
</feature>
<keyword evidence="1" id="KW-1015">Disulfide bond</keyword>
<gene>
    <name evidence="4" type="primary">20214172</name>
    <name evidence="3" type="ORF">HELRODRAFT_68269</name>
</gene>
<evidence type="ECO:0000259" key="2">
    <source>
        <dbReference type="PROSITE" id="PS50279"/>
    </source>
</evidence>
<reference evidence="4" key="3">
    <citation type="submission" date="2015-06" db="UniProtKB">
        <authorList>
            <consortium name="EnsemblMetazoa"/>
        </authorList>
    </citation>
    <scope>IDENTIFICATION</scope>
</reference>
<sequence length="67" mass="7500">EHCKEAYYAGPCLSFSSQYAFDLAVSDCVEFQYGGCAGRRNRFHSRTACLQECLHFNSTKSSSAYLS</sequence>
<dbReference type="RefSeq" id="XP_009025207.1">
    <property type="nucleotide sequence ID" value="XM_009026959.1"/>
</dbReference>
<dbReference type="InterPro" id="IPR050098">
    <property type="entry name" value="TFPI/VKTCI-like"/>
</dbReference>
<accession>T1FZC4</accession>
<dbReference type="KEGG" id="hro:HELRODRAFT_68269"/>
<evidence type="ECO:0000313" key="3">
    <source>
        <dbReference type="EMBL" id="ESN96396.1"/>
    </source>
</evidence>
<dbReference type="HOGENOM" id="CLU_164133_4_4_1"/>
<dbReference type="InterPro" id="IPR020901">
    <property type="entry name" value="Prtase_inh_Kunz-CS"/>
</dbReference>
<dbReference type="GO" id="GO:0004867">
    <property type="term" value="F:serine-type endopeptidase inhibitor activity"/>
    <property type="evidence" value="ECO:0007669"/>
    <property type="project" value="InterPro"/>
</dbReference>
<dbReference type="SMART" id="SM00131">
    <property type="entry name" value="KU"/>
    <property type="match status" value="1"/>
</dbReference>
<dbReference type="EnsemblMetazoa" id="HelroT68269">
    <property type="protein sequence ID" value="HelroP68269"/>
    <property type="gene ID" value="HelroG68269"/>
</dbReference>
<dbReference type="EMBL" id="AMQM01001387">
    <property type="status" value="NOT_ANNOTATED_CDS"/>
    <property type="molecule type" value="Genomic_DNA"/>
</dbReference>
<reference evidence="5" key="1">
    <citation type="submission" date="2012-12" db="EMBL/GenBank/DDBJ databases">
        <authorList>
            <person name="Hellsten U."/>
            <person name="Grimwood J."/>
            <person name="Chapman J.A."/>
            <person name="Shapiro H."/>
            <person name="Aerts A."/>
            <person name="Otillar R.P."/>
            <person name="Terry A.Y."/>
            <person name="Boore J.L."/>
            <person name="Simakov O."/>
            <person name="Marletaz F."/>
            <person name="Cho S.-J."/>
            <person name="Edsinger-Gonzales E."/>
            <person name="Havlak P."/>
            <person name="Kuo D.-H."/>
            <person name="Larsson T."/>
            <person name="Lv J."/>
            <person name="Arendt D."/>
            <person name="Savage R."/>
            <person name="Osoegawa K."/>
            <person name="de Jong P."/>
            <person name="Lindberg D.R."/>
            <person name="Seaver E.C."/>
            <person name="Weisblat D.A."/>
            <person name="Putnam N.H."/>
            <person name="Grigoriev I.V."/>
            <person name="Rokhsar D.S."/>
        </authorList>
    </citation>
    <scope>NUCLEOTIDE SEQUENCE</scope>
</reference>
<organism evidence="4 5">
    <name type="scientific">Helobdella robusta</name>
    <name type="common">Californian leech</name>
    <dbReference type="NCBI Taxonomy" id="6412"/>
    <lineage>
        <taxon>Eukaryota</taxon>
        <taxon>Metazoa</taxon>
        <taxon>Spiralia</taxon>
        <taxon>Lophotrochozoa</taxon>
        <taxon>Annelida</taxon>
        <taxon>Clitellata</taxon>
        <taxon>Hirudinea</taxon>
        <taxon>Rhynchobdellida</taxon>
        <taxon>Glossiphoniidae</taxon>
        <taxon>Helobdella</taxon>
    </lineage>
</organism>
<dbReference type="InterPro" id="IPR036880">
    <property type="entry name" value="Kunitz_BPTI_sf"/>
</dbReference>
<dbReference type="GeneID" id="20214172"/>
<dbReference type="AlphaFoldDB" id="T1FZC4"/>
<dbReference type="SUPFAM" id="SSF57362">
    <property type="entry name" value="BPTI-like"/>
    <property type="match status" value="1"/>
</dbReference>
<dbReference type="Proteomes" id="UP000015101">
    <property type="component" value="Unassembled WGS sequence"/>
</dbReference>
<proteinExistence type="predicted"/>
<dbReference type="FunCoup" id="T1FZC4">
    <property type="interactions" value="14"/>
</dbReference>
<name>T1FZC4_HELRO</name>
<reference evidence="3 5" key="2">
    <citation type="journal article" date="2013" name="Nature">
        <title>Insights into bilaterian evolution from three spiralian genomes.</title>
        <authorList>
            <person name="Simakov O."/>
            <person name="Marletaz F."/>
            <person name="Cho S.J."/>
            <person name="Edsinger-Gonzales E."/>
            <person name="Havlak P."/>
            <person name="Hellsten U."/>
            <person name="Kuo D.H."/>
            <person name="Larsson T."/>
            <person name="Lv J."/>
            <person name="Arendt D."/>
            <person name="Savage R."/>
            <person name="Osoegawa K."/>
            <person name="de Jong P."/>
            <person name="Grimwood J."/>
            <person name="Chapman J.A."/>
            <person name="Shapiro H."/>
            <person name="Aerts A."/>
            <person name="Otillar R.P."/>
            <person name="Terry A.Y."/>
            <person name="Boore J.L."/>
            <person name="Grigoriev I.V."/>
            <person name="Lindberg D.R."/>
            <person name="Seaver E.C."/>
            <person name="Weisblat D.A."/>
            <person name="Putnam N.H."/>
            <person name="Rokhsar D.S."/>
        </authorList>
    </citation>
    <scope>NUCLEOTIDE SEQUENCE</scope>
</reference>
<evidence type="ECO:0000256" key="1">
    <source>
        <dbReference type="ARBA" id="ARBA00023157"/>
    </source>
</evidence>
<dbReference type="PROSITE" id="PS00280">
    <property type="entry name" value="BPTI_KUNITZ_1"/>
    <property type="match status" value="1"/>
</dbReference>
<dbReference type="InParanoid" id="T1FZC4"/>
<dbReference type="CTD" id="20214172"/>
<dbReference type="Gene3D" id="4.10.410.10">
    <property type="entry name" value="Pancreatic trypsin inhibitor Kunitz domain"/>
    <property type="match status" value="1"/>
</dbReference>
<protein>
    <recommendedName>
        <fullName evidence="2">BPTI/Kunitz inhibitor domain-containing protein</fullName>
    </recommendedName>
</protein>
<dbReference type="OrthoDB" id="5950222at2759"/>
<dbReference type="Pfam" id="PF00014">
    <property type="entry name" value="Kunitz_BPTI"/>
    <property type="match status" value="1"/>
</dbReference>
<dbReference type="InterPro" id="IPR002223">
    <property type="entry name" value="Kunitz_BPTI"/>
</dbReference>
<evidence type="ECO:0000313" key="4">
    <source>
        <dbReference type="EnsemblMetazoa" id="HelroP68269"/>
    </source>
</evidence>
<keyword evidence="5" id="KW-1185">Reference proteome</keyword>
<dbReference type="EMBL" id="KB097495">
    <property type="protein sequence ID" value="ESN96396.1"/>
    <property type="molecule type" value="Genomic_DNA"/>
</dbReference>
<dbReference type="PANTHER" id="PTHR10083:SF374">
    <property type="entry name" value="BPTI_KUNITZ INHIBITOR DOMAIN-CONTAINING PROTEIN"/>
    <property type="match status" value="1"/>
</dbReference>
<evidence type="ECO:0000313" key="5">
    <source>
        <dbReference type="Proteomes" id="UP000015101"/>
    </source>
</evidence>